<dbReference type="Proteomes" id="UP001386955">
    <property type="component" value="Unassembled WGS sequence"/>
</dbReference>
<protein>
    <submittedName>
        <fullName evidence="2">Uncharacterized protein</fullName>
    </submittedName>
</protein>
<name>A0AAN9T4Y0_PSOTE</name>
<feature type="compositionally biased region" description="Gly residues" evidence="1">
    <location>
        <begin position="62"/>
        <end position="81"/>
    </location>
</feature>
<proteinExistence type="predicted"/>
<comment type="caution">
    <text evidence="2">The sequence shown here is derived from an EMBL/GenBank/DDBJ whole genome shotgun (WGS) entry which is preliminary data.</text>
</comment>
<feature type="region of interest" description="Disordered" evidence="1">
    <location>
        <begin position="54"/>
        <end position="83"/>
    </location>
</feature>
<sequence>MRNREWECKCNQKHTEFVNWKPVTITTWQSGGAAVIISFYFQSQYHRLPRSIERERNDTGGDRGGGAGGVHGVAGESGGAGLPFRPCPSTGSFSHPPDPSLCFFPPYRFLLASIYKFYFFFCCTYCFKLSRLTLLIL</sequence>
<evidence type="ECO:0000313" key="3">
    <source>
        <dbReference type="Proteomes" id="UP001386955"/>
    </source>
</evidence>
<dbReference type="AlphaFoldDB" id="A0AAN9T4Y0"/>
<accession>A0AAN9T4Y0</accession>
<evidence type="ECO:0000313" key="2">
    <source>
        <dbReference type="EMBL" id="KAK7412468.1"/>
    </source>
</evidence>
<dbReference type="EMBL" id="JAYMYS010000001">
    <property type="protein sequence ID" value="KAK7412468.1"/>
    <property type="molecule type" value="Genomic_DNA"/>
</dbReference>
<organism evidence="2 3">
    <name type="scientific">Psophocarpus tetragonolobus</name>
    <name type="common">Winged bean</name>
    <name type="synonym">Dolichos tetragonolobus</name>
    <dbReference type="NCBI Taxonomy" id="3891"/>
    <lineage>
        <taxon>Eukaryota</taxon>
        <taxon>Viridiplantae</taxon>
        <taxon>Streptophyta</taxon>
        <taxon>Embryophyta</taxon>
        <taxon>Tracheophyta</taxon>
        <taxon>Spermatophyta</taxon>
        <taxon>Magnoliopsida</taxon>
        <taxon>eudicotyledons</taxon>
        <taxon>Gunneridae</taxon>
        <taxon>Pentapetalae</taxon>
        <taxon>rosids</taxon>
        <taxon>fabids</taxon>
        <taxon>Fabales</taxon>
        <taxon>Fabaceae</taxon>
        <taxon>Papilionoideae</taxon>
        <taxon>50 kb inversion clade</taxon>
        <taxon>NPAAA clade</taxon>
        <taxon>indigoferoid/millettioid clade</taxon>
        <taxon>Phaseoleae</taxon>
        <taxon>Psophocarpus</taxon>
    </lineage>
</organism>
<gene>
    <name evidence="2" type="ORF">VNO78_03932</name>
</gene>
<keyword evidence="3" id="KW-1185">Reference proteome</keyword>
<evidence type="ECO:0000256" key="1">
    <source>
        <dbReference type="SAM" id="MobiDB-lite"/>
    </source>
</evidence>
<reference evidence="2 3" key="1">
    <citation type="submission" date="2024-01" db="EMBL/GenBank/DDBJ databases">
        <title>The genomes of 5 underutilized Papilionoideae crops provide insights into root nodulation and disease resistanc.</title>
        <authorList>
            <person name="Jiang F."/>
        </authorList>
    </citation>
    <scope>NUCLEOTIDE SEQUENCE [LARGE SCALE GENOMIC DNA]</scope>
    <source>
        <strain evidence="2">DUOXIRENSHENG_FW03</strain>
        <tissue evidence="2">Leaves</tissue>
    </source>
</reference>